<evidence type="ECO:0000313" key="3">
    <source>
        <dbReference type="Proteomes" id="UP000184267"/>
    </source>
</evidence>
<name>A0A1M2VZN8_TRAPU</name>
<reference evidence="2 3" key="1">
    <citation type="submission" date="2016-10" db="EMBL/GenBank/DDBJ databases">
        <title>Genome sequence of the basidiomycete white-rot fungus Trametes pubescens.</title>
        <authorList>
            <person name="Makela M.R."/>
            <person name="Granchi Z."/>
            <person name="Peng M."/>
            <person name="De Vries R.P."/>
            <person name="Grigoriev I."/>
            <person name="Riley R."/>
            <person name="Hilden K."/>
        </authorList>
    </citation>
    <scope>NUCLEOTIDE SEQUENCE [LARGE SCALE GENOMIC DNA]</scope>
    <source>
        <strain evidence="2 3">FBCC735</strain>
    </source>
</reference>
<feature type="compositionally biased region" description="Polar residues" evidence="1">
    <location>
        <begin position="27"/>
        <end position="36"/>
    </location>
</feature>
<feature type="region of interest" description="Disordered" evidence="1">
    <location>
        <begin position="27"/>
        <end position="51"/>
    </location>
</feature>
<dbReference type="GO" id="GO:0005634">
    <property type="term" value="C:nucleus"/>
    <property type="evidence" value="ECO:0007669"/>
    <property type="project" value="TreeGrafter"/>
</dbReference>
<comment type="caution">
    <text evidence="2">The sequence shown here is derived from an EMBL/GenBank/DDBJ whole genome shotgun (WGS) entry which is preliminary data.</text>
</comment>
<dbReference type="Gene3D" id="1.10.472.10">
    <property type="entry name" value="Cyclin-like"/>
    <property type="match status" value="1"/>
</dbReference>
<dbReference type="GO" id="GO:0019901">
    <property type="term" value="F:protein kinase binding"/>
    <property type="evidence" value="ECO:0007669"/>
    <property type="project" value="InterPro"/>
</dbReference>
<dbReference type="STRING" id="154538.A0A1M2VZN8"/>
<dbReference type="PANTHER" id="PTHR15615:SF120">
    <property type="entry name" value="CYCLIN N-TERMINAL DOMAIN-CONTAINING PROTEIN"/>
    <property type="match status" value="1"/>
</dbReference>
<accession>A0A1M2VZN8</accession>
<dbReference type="PANTHER" id="PTHR15615">
    <property type="match status" value="1"/>
</dbReference>
<keyword evidence="3" id="KW-1185">Reference proteome</keyword>
<evidence type="ECO:0000256" key="1">
    <source>
        <dbReference type="SAM" id="MobiDB-lite"/>
    </source>
</evidence>
<dbReference type="AlphaFoldDB" id="A0A1M2VZN8"/>
<evidence type="ECO:0008006" key="4">
    <source>
        <dbReference type="Google" id="ProtNLM"/>
    </source>
</evidence>
<sequence length="778" mass="86921">MPVPVPVYLKQVAHPVIKINHPLQPDSESSVFQHLTHSLPLPPQGPPPSLASREEWISSLPDWRRNKPRRIWEDEFGCKPLPHHPGFIEGLVAADNAAVIKGAPAQASIPPVRDTRPLVRSREEMYLNAEDVDDDMNGYRGWTDEEDSYAAEYSPVDSMASDQQSAESSSDVAMGYAAQGMEVRRSFSAVGGDYERGVFSPVQEDLSPDVYAQLSPAVDDAEPGSSPIGPATPFAEFIDNAFAQEQVTLDPSRNVEQAQAHQYYNHDGYHAACYQCQAFQVEQPLQQAPVADTVVTPMATTAYKKLAAPLSEWIASYVWKVCTTGMRLPTEYAQPSAFAKHYSTSPPSHLASSIHSMLLSTLLQPSAVFLAMWYIVRLPVFFGPVGLTSEHEKEIRFRAELLGEAHLGTDRDMIEAYAPFRLVLLGCMLANKWLDDHTFSNKTWHTISNVPIRSLNRLESLALDIFRYDLNIAPQQWTSWLSELFAYHASLSSPMFPQPISRPSTSPHVIVRQAIEMLLNTQEVECGCRPQQCQCPPIPAFVSLDEHKKETAGVQDAYLEDVLEIDLDEDGPLREEYLPRRRLNSKPRYTAEMYTRNDHVLPPPAKWSPDADEPIIRDRSRSLRQYVAPQPLSQPAIAAPPPPLPFHSSMDAHRSSWSMGSYPVRQEPISRPAVFAPPPVFHPAVGGFEYSYALPAPHGHSRSQSLSYNQAIGEHAPGRVRSYSQTRYDHAYGDHLVSDARYLPPPPVSSQWSSYDRIGFPTSYDRPFGLSSRPPLKA</sequence>
<dbReference type="GO" id="GO:0016538">
    <property type="term" value="F:cyclin-dependent protein serine/threonine kinase regulator activity"/>
    <property type="evidence" value="ECO:0007669"/>
    <property type="project" value="TreeGrafter"/>
</dbReference>
<dbReference type="Proteomes" id="UP000184267">
    <property type="component" value="Unassembled WGS sequence"/>
</dbReference>
<dbReference type="OMA" id="NKPRRIW"/>
<dbReference type="GO" id="GO:0000307">
    <property type="term" value="C:cyclin-dependent protein kinase holoenzyme complex"/>
    <property type="evidence" value="ECO:0007669"/>
    <property type="project" value="TreeGrafter"/>
</dbReference>
<dbReference type="EMBL" id="MNAD01000428">
    <property type="protein sequence ID" value="OJT13077.1"/>
    <property type="molecule type" value="Genomic_DNA"/>
</dbReference>
<gene>
    <name evidence="2" type="ORF">TRAPUB_10347</name>
</gene>
<evidence type="ECO:0000313" key="2">
    <source>
        <dbReference type="EMBL" id="OJT13077.1"/>
    </source>
</evidence>
<organism evidence="2 3">
    <name type="scientific">Trametes pubescens</name>
    <name type="common">White-rot fungus</name>
    <dbReference type="NCBI Taxonomy" id="154538"/>
    <lineage>
        <taxon>Eukaryota</taxon>
        <taxon>Fungi</taxon>
        <taxon>Dikarya</taxon>
        <taxon>Basidiomycota</taxon>
        <taxon>Agaricomycotina</taxon>
        <taxon>Agaricomycetes</taxon>
        <taxon>Polyporales</taxon>
        <taxon>Polyporaceae</taxon>
        <taxon>Trametes</taxon>
    </lineage>
</organism>
<dbReference type="InterPro" id="IPR013922">
    <property type="entry name" value="Cyclin_PHO80-like"/>
</dbReference>
<proteinExistence type="predicted"/>
<dbReference type="CDD" id="cd20557">
    <property type="entry name" value="CYCLIN_ScPCL1-like"/>
    <property type="match status" value="1"/>
</dbReference>
<protein>
    <recommendedName>
        <fullName evidence="4">Cyclin N-terminal domain-containing protein</fullName>
    </recommendedName>
</protein>
<dbReference type="OrthoDB" id="286814at2759"/>
<feature type="compositionally biased region" description="Pro residues" evidence="1">
    <location>
        <begin position="40"/>
        <end position="49"/>
    </location>
</feature>